<dbReference type="RefSeq" id="WP_098075678.1">
    <property type="nucleotide sequence ID" value="NZ_PDEQ01000005.1"/>
</dbReference>
<comment type="catalytic activity">
    <reaction evidence="15 17 19">
        <text>(6S)-NADHX + ADP = AMP + phosphate + NADH + H(+)</text>
        <dbReference type="Rhea" id="RHEA:32223"/>
        <dbReference type="ChEBI" id="CHEBI:15378"/>
        <dbReference type="ChEBI" id="CHEBI:43474"/>
        <dbReference type="ChEBI" id="CHEBI:57945"/>
        <dbReference type="ChEBI" id="CHEBI:64074"/>
        <dbReference type="ChEBI" id="CHEBI:456215"/>
        <dbReference type="ChEBI" id="CHEBI:456216"/>
        <dbReference type="EC" id="4.2.1.136"/>
    </reaction>
</comment>
<dbReference type="PANTHER" id="PTHR12592">
    <property type="entry name" value="ATP-DEPENDENT (S)-NAD(P)H-HYDRATE DEHYDRATASE FAMILY MEMBER"/>
    <property type="match status" value="1"/>
</dbReference>
<dbReference type="EC" id="5.1.99.6" evidence="19"/>
<dbReference type="OrthoDB" id="9806925at2"/>
<evidence type="ECO:0000256" key="9">
    <source>
        <dbReference type="ARBA" id="ARBA00022958"/>
    </source>
</evidence>
<evidence type="ECO:0000313" key="23">
    <source>
        <dbReference type="Proteomes" id="UP000220102"/>
    </source>
</evidence>
<evidence type="ECO:0000256" key="4">
    <source>
        <dbReference type="ARBA" id="ARBA00009524"/>
    </source>
</evidence>
<dbReference type="HAMAP" id="MF_01965">
    <property type="entry name" value="NADHX_dehydratase"/>
    <property type="match status" value="1"/>
</dbReference>
<dbReference type="PIRSF" id="PIRSF017184">
    <property type="entry name" value="Nnr"/>
    <property type="match status" value="1"/>
</dbReference>
<dbReference type="SUPFAM" id="SSF64153">
    <property type="entry name" value="YjeF N-terminal domain-like"/>
    <property type="match status" value="1"/>
</dbReference>
<dbReference type="InterPro" id="IPR036652">
    <property type="entry name" value="YjeF_N_dom_sf"/>
</dbReference>
<dbReference type="GO" id="GO:0005524">
    <property type="term" value="F:ATP binding"/>
    <property type="evidence" value="ECO:0007669"/>
    <property type="project" value="UniProtKB-UniRule"/>
</dbReference>
<keyword evidence="9 18" id="KW-0630">Potassium</keyword>
<feature type="binding site" evidence="18">
    <location>
        <position position="183"/>
    </location>
    <ligand>
        <name>K(+)</name>
        <dbReference type="ChEBI" id="CHEBI:29103"/>
    </ligand>
</feature>
<keyword evidence="6 17" id="KW-0547">Nucleotide-binding</keyword>
<feature type="binding site" evidence="17">
    <location>
        <position position="409"/>
    </location>
    <ligand>
        <name>(6S)-NADPHX</name>
        <dbReference type="ChEBI" id="CHEBI:64076"/>
    </ligand>
</feature>
<dbReference type="CDD" id="cd01171">
    <property type="entry name" value="YXKO-related"/>
    <property type="match status" value="1"/>
</dbReference>
<comment type="catalytic activity">
    <reaction evidence="1 18 19">
        <text>(6R)-NADHX = (6S)-NADHX</text>
        <dbReference type="Rhea" id="RHEA:32215"/>
        <dbReference type="ChEBI" id="CHEBI:64074"/>
        <dbReference type="ChEBI" id="CHEBI:64075"/>
        <dbReference type="EC" id="5.1.99.6"/>
    </reaction>
</comment>
<comment type="subunit">
    <text evidence="17">Homotetramer.</text>
</comment>
<feature type="binding site" evidence="17">
    <location>
        <position position="473"/>
    </location>
    <ligand>
        <name>AMP</name>
        <dbReference type="ChEBI" id="CHEBI:456215"/>
    </ligand>
</feature>
<evidence type="ECO:0000256" key="8">
    <source>
        <dbReference type="ARBA" id="ARBA00022857"/>
    </source>
</evidence>
<dbReference type="Proteomes" id="UP000220102">
    <property type="component" value="Unassembled WGS sequence"/>
</dbReference>
<keyword evidence="8 17" id="KW-0521">NADP</keyword>
<feature type="domain" description="YjeF N-terminal" evidence="21">
    <location>
        <begin position="17"/>
        <end position="237"/>
    </location>
</feature>
<dbReference type="PANTHER" id="PTHR12592:SF0">
    <property type="entry name" value="ATP-DEPENDENT (S)-NAD(P)H-HYDRATE DEHYDRATASE"/>
    <property type="match status" value="1"/>
</dbReference>
<protein>
    <recommendedName>
        <fullName evidence="19">Bifunctional NAD(P)H-hydrate repair enzyme</fullName>
    </recommendedName>
    <alternativeName>
        <fullName evidence="19">Nicotinamide nucleotide repair protein</fullName>
    </alternativeName>
    <domain>
        <recommendedName>
            <fullName evidence="19">ADP-dependent (S)-NAD(P)H-hydrate dehydratase</fullName>
            <ecNumber evidence="19">4.2.1.136</ecNumber>
        </recommendedName>
        <alternativeName>
            <fullName evidence="19">ADP-dependent NAD(P)HX dehydratase</fullName>
        </alternativeName>
    </domain>
    <domain>
        <recommendedName>
            <fullName evidence="19">NAD(P)H-hydrate epimerase</fullName>
            <ecNumber evidence="19">5.1.99.6</ecNumber>
        </recommendedName>
    </domain>
</protein>
<dbReference type="Pfam" id="PF01256">
    <property type="entry name" value="Carb_kinase"/>
    <property type="match status" value="1"/>
</dbReference>
<dbReference type="InterPro" id="IPR029056">
    <property type="entry name" value="Ribokinase-like"/>
</dbReference>
<keyword evidence="12 17" id="KW-0456">Lyase</keyword>
<dbReference type="InterPro" id="IPR000631">
    <property type="entry name" value="CARKD"/>
</dbReference>
<gene>
    <name evidence="18" type="primary">nnrE</name>
    <name evidence="17" type="synonym">nnrD</name>
    <name evidence="22" type="ORF">CRI94_10560</name>
</gene>
<comment type="function">
    <text evidence="14 19">Bifunctional enzyme that catalyzes the epimerization of the S- and R-forms of NAD(P)HX and the dehydration of the S-form of NAD(P)HX at the expense of ADP, which is converted to AMP. This allows the repair of both epimers of NAD(P)HX, a damaged form of NAD(P)H that is a result of enzymatic or heat-dependent hydration.</text>
</comment>
<accession>A0A2A8CWR3</accession>
<feature type="binding site" evidence="17">
    <location>
        <position position="355"/>
    </location>
    <ligand>
        <name>(6S)-NADPHX</name>
        <dbReference type="ChEBI" id="CHEBI:64076"/>
    </ligand>
</feature>
<evidence type="ECO:0000256" key="15">
    <source>
        <dbReference type="ARBA" id="ARBA00048238"/>
    </source>
</evidence>
<evidence type="ECO:0000256" key="19">
    <source>
        <dbReference type="PIRNR" id="PIRNR017184"/>
    </source>
</evidence>
<feature type="binding site" evidence="17">
    <location>
        <position position="285"/>
    </location>
    <ligand>
        <name>(6S)-NADPHX</name>
        <dbReference type="ChEBI" id="CHEBI:64076"/>
    </ligand>
</feature>
<reference evidence="22 23" key="1">
    <citation type="submission" date="2017-10" db="EMBL/GenBank/DDBJ databases">
        <title>Draft genome of Longibacter Salinarum.</title>
        <authorList>
            <person name="Goh K.M."/>
            <person name="Shamsir M.S."/>
            <person name="Lim S.W."/>
        </authorList>
    </citation>
    <scope>NUCLEOTIDE SEQUENCE [LARGE SCALE GENOMIC DNA]</scope>
    <source>
        <strain evidence="22 23">KCTC 52045</strain>
    </source>
</reference>
<comment type="function">
    <text evidence="18">Catalyzes the epimerization of the S- and R-forms of NAD(P)HX, a damaged form of NAD(P)H that is a result of enzymatic or heat-dependent hydration. This is a prerequisite for the S-specific NAD(P)H-hydrate dehydratase to allow the repair of both epimers of NAD(P)HX.</text>
</comment>
<evidence type="ECO:0000256" key="10">
    <source>
        <dbReference type="ARBA" id="ARBA00023027"/>
    </source>
</evidence>
<organism evidence="22 23">
    <name type="scientific">Longibacter salinarum</name>
    <dbReference type="NCBI Taxonomy" id="1850348"/>
    <lineage>
        <taxon>Bacteria</taxon>
        <taxon>Pseudomonadati</taxon>
        <taxon>Rhodothermota</taxon>
        <taxon>Rhodothermia</taxon>
        <taxon>Rhodothermales</taxon>
        <taxon>Salisaetaceae</taxon>
        <taxon>Longibacter</taxon>
    </lineage>
</organism>
<evidence type="ECO:0000256" key="17">
    <source>
        <dbReference type="HAMAP-Rule" id="MF_01965"/>
    </source>
</evidence>
<evidence type="ECO:0000256" key="18">
    <source>
        <dbReference type="HAMAP-Rule" id="MF_01966"/>
    </source>
</evidence>
<dbReference type="HAMAP" id="MF_01966">
    <property type="entry name" value="NADHX_epimerase"/>
    <property type="match status" value="1"/>
</dbReference>
<dbReference type="Pfam" id="PF03853">
    <property type="entry name" value="YjeF_N"/>
    <property type="match status" value="1"/>
</dbReference>
<comment type="similarity">
    <text evidence="18">Belongs to the NnrE/AIBP family.</text>
</comment>
<dbReference type="PROSITE" id="PS51383">
    <property type="entry name" value="YJEF_C_3"/>
    <property type="match status" value="1"/>
</dbReference>
<evidence type="ECO:0000256" key="11">
    <source>
        <dbReference type="ARBA" id="ARBA00023235"/>
    </source>
</evidence>
<comment type="caution">
    <text evidence="22">The sequence shown here is derived from an EMBL/GenBank/DDBJ whole genome shotgun (WGS) entry which is preliminary data.</text>
</comment>
<comment type="cofactor">
    <cofactor evidence="18 19">
        <name>K(+)</name>
        <dbReference type="ChEBI" id="CHEBI:29103"/>
    </cofactor>
    <text evidence="18 19">Binds 1 potassium ion per subunit.</text>
</comment>
<comment type="catalytic activity">
    <reaction evidence="16 17 19">
        <text>(6S)-NADPHX + ADP = AMP + phosphate + NADPH + H(+)</text>
        <dbReference type="Rhea" id="RHEA:32235"/>
        <dbReference type="ChEBI" id="CHEBI:15378"/>
        <dbReference type="ChEBI" id="CHEBI:43474"/>
        <dbReference type="ChEBI" id="CHEBI:57783"/>
        <dbReference type="ChEBI" id="CHEBI:64076"/>
        <dbReference type="ChEBI" id="CHEBI:456215"/>
        <dbReference type="ChEBI" id="CHEBI:456216"/>
        <dbReference type="EC" id="4.2.1.136"/>
    </reaction>
</comment>
<dbReference type="GO" id="GO:0052856">
    <property type="term" value="F:NAD(P)HX epimerase activity"/>
    <property type="evidence" value="ECO:0007669"/>
    <property type="project" value="UniProtKB-UniRule"/>
</dbReference>
<evidence type="ECO:0000256" key="5">
    <source>
        <dbReference type="ARBA" id="ARBA00022723"/>
    </source>
</evidence>
<comment type="caution">
    <text evidence="18">Lacks conserved residue(s) required for the propagation of feature annotation.</text>
</comment>
<keyword evidence="13" id="KW-0511">Multifunctional enzyme</keyword>
<evidence type="ECO:0000256" key="6">
    <source>
        <dbReference type="ARBA" id="ARBA00022741"/>
    </source>
</evidence>
<dbReference type="AlphaFoldDB" id="A0A2A8CWR3"/>
<comment type="similarity">
    <text evidence="4 19">In the C-terminal section; belongs to the NnrD/CARKD family.</text>
</comment>
<feature type="binding site" evidence="18">
    <location>
        <begin position="67"/>
        <end position="71"/>
    </location>
    <ligand>
        <name>(6S)-NADPHX</name>
        <dbReference type="ChEBI" id="CHEBI:64076"/>
    </ligand>
</feature>
<dbReference type="InterPro" id="IPR030677">
    <property type="entry name" value="Nnr"/>
</dbReference>
<evidence type="ECO:0000256" key="2">
    <source>
        <dbReference type="ARBA" id="ARBA00000909"/>
    </source>
</evidence>
<evidence type="ECO:0000256" key="16">
    <source>
        <dbReference type="ARBA" id="ARBA00049209"/>
    </source>
</evidence>
<keyword evidence="11 18" id="KW-0413">Isomerase</keyword>
<dbReference type="GO" id="GO:0052855">
    <property type="term" value="F:ADP-dependent NAD(P)H-hydrate dehydratase activity"/>
    <property type="evidence" value="ECO:0007669"/>
    <property type="project" value="UniProtKB-UniRule"/>
</dbReference>
<name>A0A2A8CWR3_9BACT</name>
<keyword evidence="7 17" id="KW-0067">ATP-binding</keyword>
<feature type="domain" description="YjeF C-terminal" evidence="20">
    <location>
        <begin position="250"/>
        <end position="533"/>
    </location>
</feature>
<evidence type="ECO:0000313" key="22">
    <source>
        <dbReference type="EMBL" id="PEN13086.1"/>
    </source>
</evidence>
<feature type="binding site" evidence="18">
    <location>
        <begin position="151"/>
        <end position="157"/>
    </location>
    <ligand>
        <name>(6S)-NADPHX</name>
        <dbReference type="ChEBI" id="CHEBI:64076"/>
    </ligand>
</feature>
<keyword evidence="10 17" id="KW-0520">NAD</keyword>
<dbReference type="Gene3D" id="3.40.1190.20">
    <property type="match status" value="1"/>
</dbReference>
<feature type="binding site" evidence="17">
    <location>
        <position position="474"/>
    </location>
    <ligand>
        <name>(6S)-NADPHX</name>
        <dbReference type="ChEBI" id="CHEBI:64076"/>
    </ligand>
</feature>
<keyword evidence="5 18" id="KW-0479">Metal-binding</keyword>
<sequence length="541" mass="56385">MPDRCLPRDVLLTADAMRKADRTTIEDFGLPGFTLMETAGRGATSAILRRYGPAETIRAFIICGKGNNGGDGLVVARHLAERGARVHVACTAPPEDLRDDPAHNLELLQSLANSPGSAADNLTLSTCDRVEALEAQAAAVQPSLYVDAMLGTGLTSEVREPLRGMVEWLNGQEEKVTALDIPTGLHSDTGAALGVCVRADQTATMASMKAGLVVGDGAQYAGEIDIVDIGMPRYILSRVSRDAGCAFRTSDEDLCRWWPERANDAHKYSVGMTVVVGGAPGYIGAPVMASRAAARAGSGYVACACPESIESTLAQKMTSIPTLALPEWEDGLAPDIHDTLSDRLDKARALLVGPGLGRKSMTQSSICDFLSETDLPAVIDADGLNAIAGVLGAEDGNLEPNGRWILTPHAGEFKRLAGEDVDFSDRIGVAQAYAKRWNVVLLLKGHPSVVASPDGTTFVGGAGGPSLAVAGTGDVLAGLCAGFLAQGLQPIHAAAAGMHLGGAAADRYATHSDARTMQATDVLDEVAKAAYEICGTSKASR</sequence>
<dbReference type="PROSITE" id="PS51385">
    <property type="entry name" value="YJEF_N"/>
    <property type="match status" value="1"/>
</dbReference>
<dbReference type="GO" id="GO:0110051">
    <property type="term" value="P:metabolite repair"/>
    <property type="evidence" value="ECO:0007669"/>
    <property type="project" value="TreeGrafter"/>
</dbReference>
<feature type="binding site" evidence="18">
    <location>
        <position position="68"/>
    </location>
    <ligand>
        <name>K(+)</name>
        <dbReference type="ChEBI" id="CHEBI:29103"/>
    </ligand>
</feature>
<dbReference type="NCBIfam" id="TIGR00196">
    <property type="entry name" value="yjeF_cterm"/>
    <property type="match status" value="1"/>
</dbReference>
<comment type="cofactor">
    <cofactor evidence="17">
        <name>Mg(2+)</name>
        <dbReference type="ChEBI" id="CHEBI:18420"/>
    </cofactor>
</comment>
<feature type="binding site" evidence="18">
    <location>
        <position position="180"/>
    </location>
    <ligand>
        <name>(6S)-NADPHX</name>
        <dbReference type="ChEBI" id="CHEBI:64076"/>
    </ligand>
</feature>
<comment type="similarity">
    <text evidence="3 19">In the N-terminal section; belongs to the NnrE/AIBP family.</text>
</comment>
<evidence type="ECO:0000259" key="20">
    <source>
        <dbReference type="PROSITE" id="PS51383"/>
    </source>
</evidence>
<comment type="function">
    <text evidence="17">Catalyzes the dehydration of the S-form of NAD(P)HX at the expense of ADP, which is converted to AMP. Together with NAD(P)HX epimerase, which catalyzes the epimerization of the S- and R-forms, the enzyme allows the repair of both epimers of NAD(P)HX, a damaged form of NAD(P)H that is a result of enzymatic or heat-dependent hydration.</text>
</comment>
<proteinExistence type="inferred from homology"/>
<evidence type="ECO:0000256" key="7">
    <source>
        <dbReference type="ARBA" id="ARBA00022840"/>
    </source>
</evidence>
<feature type="binding site" evidence="17">
    <location>
        <begin position="444"/>
        <end position="448"/>
    </location>
    <ligand>
        <name>AMP</name>
        <dbReference type="ChEBI" id="CHEBI:456215"/>
    </ligand>
</feature>
<feature type="binding site" evidence="18">
    <location>
        <position position="147"/>
    </location>
    <ligand>
        <name>K(+)</name>
        <dbReference type="ChEBI" id="CHEBI:29103"/>
    </ligand>
</feature>
<dbReference type="InterPro" id="IPR004443">
    <property type="entry name" value="YjeF_N_dom"/>
</dbReference>
<dbReference type="EC" id="4.2.1.136" evidence="19"/>
<evidence type="ECO:0000256" key="14">
    <source>
        <dbReference type="ARBA" id="ARBA00025153"/>
    </source>
</evidence>
<evidence type="ECO:0000256" key="12">
    <source>
        <dbReference type="ARBA" id="ARBA00023239"/>
    </source>
</evidence>
<evidence type="ECO:0000256" key="1">
    <source>
        <dbReference type="ARBA" id="ARBA00000013"/>
    </source>
</evidence>
<dbReference type="NCBIfam" id="TIGR00197">
    <property type="entry name" value="yjeF_nterm"/>
    <property type="match status" value="1"/>
</dbReference>
<evidence type="ECO:0000256" key="13">
    <source>
        <dbReference type="ARBA" id="ARBA00023268"/>
    </source>
</evidence>
<comment type="catalytic activity">
    <reaction evidence="2 18 19">
        <text>(6R)-NADPHX = (6S)-NADPHX</text>
        <dbReference type="Rhea" id="RHEA:32227"/>
        <dbReference type="ChEBI" id="CHEBI:64076"/>
        <dbReference type="ChEBI" id="CHEBI:64077"/>
        <dbReference type="EC" id="5.1.99.6"/>
    </reaction>
</comment>
<keyword evidence="23" id="KW-1185">Reference proteome</keyword>
<comment type="similarity">
    <text evidence="17">Belongs to the NnrD/CARKD family.</text>
</comment>
<dbReference type="GO" id="GO:0046496">
    <property type="term" value="P:nicotinamide nucleotide metabolic process"/>
    <property type="evidence" value="ECO:0007669"/>
    <property type="project" value="UniProtKB-UniRule"/>
</dbReference>
<evidence type="ECO:0000259" key="21">
    <source>
        <dbReference type="PROSITE" id="PS51385"/>
    </source>
</evidence>
<evidence type="ECO:0000256" key="3">
    <source>
        <dbReference type="ARBA" id="ARBA00006001"/>
    </source>
</evidence>
<dbReference type="GO" id="GO:0046872">
    <property type="term" value="F:metal ion binding"/>
    <property type="evidence" value="ECO:0007669"/>
    <property type="project" value="UniProtKB-UniRule"/>
</dbReference>
<dbReference type="Gene3D" id="3.40.50.10260">
    <property type="entry name" value="YjeF N-terminal domain"/>
    <property type="match status" value="1"/>
</dbReference>
<dbReference type="EMBL" id="PDEQ01000005">
    <property type="protein sequence ID" value="PEN13086.1"/>
    <property type="molecule type" value="Genomic_DNA"/>
</dbReference>
<dbReference type="SUPFAM" id="SSF53613">
    <property type="entry name" value="Ribokinase-like"/>
    <property type="match status" value="1"/>
</dbReference>